<dbReference type="Proteomes" id="UP000006038">
    <property type="component" value="Chromosome 7"/>
</dbReference>
<dbReference type="SUPFAM" id="SSF101941">
    <property type="entry name" value="NAC domain"/>
    <property type="match status" value="1"/>
</dbReference>
<keyword evidence="3" id="KW-0804">Transcription</keyword>
<dbReference type="STRING" id="4533.J3MJY2"/>
<sequence>MAPGGAVAEDALPPGLTFQPRDDVLVGSYLLRRIQGTRPLPLQGAILEADPLSAPPWELLAGFGRGDEAFFFADARAKNGKGKRQKRTVEGGGFWQGQRACVDGEKLLVPGGDGVAELPDLIALPSEEADPQPLLPPAPAALVRFADDAAGASNDSSMVSTQPPELTVLPLPAEEADAAPAPSGISWPDDQSDYSSSIIDGEALMWSDYDFPENIDEVLSCIDFTATADQCSSLDFCLDNLFDDLQAD</sequence>
<keyword evidence="2" id="KW-0238">DNA-binding</keyword>
<keyword evidence="4" id="KW-0539">Nucleus</keyword>
<keyword evidence="1" id="KW-0805">Transcription regulation</keyword>
<dbReference type="PROSITE" id="PS51005">
    <property type="entry name" value="NAC"/>
    <property type="match status" value="1"/>
</dbReference>
<dbReference type="GO" id="GO:0006355">
    <property type="term" value="P:regulation of DNA-templated transcription"/>
    <property type="evidence" value="ECO:0007669"/>
    <property type="project" value="InterPro"/>
</dbReference>
<dbReference type="EnsemblPlants" id="OB07G17140.1">
    <property type="protein sequence ID" value="OB07G17140.1"/>
    <property type="gene ID" value="OB07G17140"/>
</dbReference>
<dbReference type="PANTHER" id="PTHR31719">
    <property type="entry name" value="NAC TRANSCRIPTION FACTOR 56"/>
    <property type="match status" value="1"/>
</dbReference>
<reference evidence="6" key="1">
    <citation type="journal article" date="2013" name="Nat. Commun.">
        <title>Whole-genome sequencing of Oryza brachyantha reveals mechanisms underlying Oryza genome evolution.</title>
        <authorList>
            <person name="Chen J."/>
            <person name="Huang Q."/>
            <person name="Gao D."/>
            <person name="Wang J."/>
            <person name="Lang Y."/>
            <person name="Liu T."/>
            <person name="Li B."/>
            <person name="Bai Z."/>
            <person name="Luis Goicoechea J."/>
            <person name="Liang C."/>
            <person name="Chen C."/>
            <person name="Zhang W."/>
            <person name="Sun S."/>
            <person name="Liao Y."/>
            <person name="Zhang X."/>
            <person name="Yang L."/>
            <person name="Song C."/>
            <person name="Wang M."/>
            <person name="Shi J."/>
            <person name="Liu G."/>
            <person name="Liu J."/>
            <person name="Zhou H."/>
            <person name="Zhou W."/>
            <person name="Yu Q."/>
            <person name="An N."/>
            <person name="Chen Y."/>
            <person name="Cai Q."/>
            <person name="Wang B."/>
            <person name="Liu B."/>
            <person name="Min J."/>
            <person name="Huang Y."/>
            <person name="Wu H."/>
            <person name="Li Z."/>
            <person name="Zhang Y."/>
            <person name="Yin Y."/>
            <person name="Song W."/>
            <person name="Jiang J."/>
            <person name="Jackson S.A."/>
            <person name="Wing R.A."/>
            <person name="Wang J."/>
            <person name="Chen M."/>
        </authorList>
    </citation>
    <scope>NUCLEOTIDE SEQUENCE [LARGE SCALE GENOMIC DNA]</scope>
    <source>
        <strain evidence="6">cv. IRGC 101232</strain>
    </source>
</reference>
<keyword evidence="7" id="KW-1185">Reference proteome</keyword>
<dbReference type="Gene3D" id="2.170.150.80">
    <property type="entry name" value="NAC domain"/>
    <property type="match status" value="1"/>
</dbReference>
<dbReference type="InterPro" id="IPR003441">
    <property type="entry name" value="NAC-dom"/>
</dbReference>
<proteinExistence type="predicted"/>
<protein>
    <recommendedName>
        <fullName evidence="5">NAC domain-containing protein</fullName>
    </recommendedName>
</protein>
<dbReference type="Pfam" id="PF02365">
    <property type="entry name" value="NAM"/>
    <property type="match status" value="1"/>
</dbReference>
<dbReference type="HOGENOM" id="CLU_016408_0_0_1"/>
<evidence type="ECO:0000256" key="2">
    <source>
        <dbReference type="ARBA" id="ARBA00023125"/>
    </source>
</evidence>
<dbReference type="OMA" id="CFDFATT"/>
<reference evidence="6" key="2">
    <citation type="submission" date="2013-04" db="UniProtKB">
        <authorList>
            <consortium name="EnsemblPlants"/>
        </authorList>
    </citation>
    <scope>IDENTIFICATION</scope>
</reference>
<evidence type="ECO:0000256" key="3">
    <source>
        <dbReference type="ARBA" id="ARBA00023163"/>
    </source>
</evidence>
<evidence type="ECO:0000256" key="4">
    <source>
        <dbReference type="ARBA" id="ARBA00023242"/>
    </source>
</evidence>
<accession>J3MJY2</accession>
<dbReference type="Gramene" id="OB07G17140.1">
    <property type="protein sequence ID" value="OB07G17140.1"/>
    <property type="gene ID" value="OB07G17140"/>
</dbReference>
<dbReference type="GO" id="GO:0003677">
    <property type="term" value="F:DNA binding"/>
    <property type="evidence" value="ECO:0007669"/>
    <property type="project" value="UniProtKB-KW"/>
</dbReference>
<evidence type="ECO:0000259" key="5">
    <source>
        <dbReference type="PROSITE" id="PS51005"/>
    </source>
</evidence>
<name>J3MJY2_ORYBR</name>
<evidence type="ECO:0000313" key="6">
    <source>
        <dbReference type="EnsemblPlants" id="OB07G17140.1"/>
    </source>
</evidence>
<dbReference type="InterPro" id="IPR036093">
    <property type="entry name" value="NAC_dom_sf"/>
</dbReference>
<organism evidence="6">
    <name type="scientific">Oryza brachyantha</name>
    <name type="common">malo sina</name>
    <dbReference type="NCBI Taxonomy" id="4533"/>
    <lineage>
        <taxon>Eukaryota</taxon>
        <taxon>Viridiplantae</taxon>
        <taxon>Streptophyta</taxon>
        <taxon>Embryophyta</taxon>
        <taxon>Tracheophyta</taxon>
        <taxon>Spermatophyta</taxon>
        <taxon>Magnoliopsida</taxon>
        <taxon>Liliopsida</taxon>
        <taxon>Poales</taxon>
        <taxon>Poaceae</taxon>
        <taxon>BOP clade</taxon>
        <taxon>Oryzoideae</taxon>
        <taxon>Oryzeae</taxon>
        <taxon>Oryzinae</taxon>
        <taxon>Oryza</taxon>
    </lineage>
</organism>
<dbReference type="PANTHER" id="PTHR31719:SF88">
    <property type="entry name" value="OS07G0272700 PROTEIN"/>
    <property type="match status" value="1"/>
</dbReference>
<dbReference type="AlphaFoldDB" id="J3MJY2"/>
<evidence type="ECO:0000313" key="7">
    <source>
        <dbReference type="Proteomes" id="UP000006038"/>
    </source>
</evidence>
<feature type="domain" description="NAC" evidence="5">
    <location>
        <begin position="12"/>
        <end position="174"/>
    </location>
</feature>
<evidence type="ECO:0000256" key="1">
    <source>
        <dbReference type="ARBA" id="ARBA00023015"/>
    </source>
</evidence>